<organism evidence="1 2">
    <name type="scientific">Peronosclerospora sorghi</name>
    <dbReference type="NCBI Taxonomy" id="230839"/>
    <lineage>
        <taxon>Eukaryota</taxon>
        <taxon>Sar</taxon>
        <taxon>Stramenopiles</taxon>
        <taxon>Oomycota</taxon>
        <taxon>Peronosporomycetes</taxon>
        <taxon>Peronosporales</taxon>
        <taxon>Peronosporaceae</taxon>
        <taxon>Peronosclerospora</taxon>
    </lineage>
</organism>
<evidence type="ECO:0000313" key="2">
    <source>
        <dbReference type="Proteomes" id="UP001163321"/>
    </source>
</evidence>
<dbReference type="EMBL" id="CM047582">
    <property type="protein sequence ID" value="KAI9916108.1"/>
    <property type="molecule type" value="Genomic_DNA"/>
</dbReference>
<evidence type="ECO:0000313" key="1">
    <source>
        <dbReference type="EMBL" id="KAI9916108.1"/>
    </source>
</evidence>
<sequence>MSSALLCAHRLLGQRVAATHRSFHAGVVTAFPEIPFKLADIGEGIAEVEVLQWFVKCGDEVKQFQNVCEVQSDKATVEITSRFDGVVKKIHYDVGEMAKVGSTLIDIDVDEATAAMHNGKTKASSGSPISPIRPTPLVREKVVHSAPVTPKVTPIEVIATPIISRIGLAPRKVEGEVKLLTSPSVRRLAKEHKIDLYDVEGTGPQSRILKEDLLEYIKKLAIGPPKATTLVDQKVVATPHLAEDKSHATYLHEDTVVPMTPIQKMMTKSMNAALQIPHFGYADEIRMDALDELRKELKPLAESRGVKLSFMPFIIKAASLALKHYPMLNATVNESEMELKLIASHNISVAMDTPAGLIVPNIKNVQTKSIMEIARNLNHLQQLAVAGKLTPNDLGGGTFSISNIGSIGGTYMSPVLMVPQVAIGAIGRIQKLPRYDADGNLEPVRLMNVSWSGDHRVIDGATMARFSNQWKDYLETPVSMLTEMS</sequence>
<proteinExistence type="predicted"/>
<comment type="caution">
    <text evidence="1">The sequence shown here is derived from an EMBL/GenBank/DDBJ whole genome shotgun (WGS) entry which is preliminary data.</text>
</comment>
<protein>
    <submittedName>
        <fullName evidence="1">Uncharacterized protein</fullName>
    </submittedName>
</protein>
<reference evidence="1 2" key="1">
    <citation type="journal article" date="2022" name="bioRxiv">
        <title>The genome of the oomycete Peronosclerospora sorghi, a cosmopolitan pathogen of maize and sorghum, is inflated with dispersed pseudogenes.</title>
        <authorList>
            <person name="Fletcher K."/>
            <person name="Martin F."/>
            <person name="Isakeit T."/>
            <person name="Cavanaugh K."/>
            <person name="Magill C."/>
            <person name="Michelmore R."/>
        </authorList>
    </citation>
    <scope>NUCLEOTIDE SEQUENCE [LARGE SCALE GENOMIC DNA]</scope>
    <source>
        <strain evidence="1">P6</strain>
    </source>
</reference>
<keyword evidence="2" id="KW-1185">Reference proteome</keyword>
<dbReference type="Proteomes" id="UP001163321">
    <property type="component" value="Chromosome 3"/>
</dbReference>
<name>A0ACC0WDB9_9STRA</name>
<gene>
    <name evidence="1" type="ORF">PsorP6_008195</name>
</gene>
<accession>A0ACC0WDB9</accession>